<gene>
    <name evidence="3" type="ORF">GCM10009863_27960</name>
</gene>
<feature type="domain" description="DUF5709" evidence="2">
    <location>
        <begin position="179"/>
        <end position="222"/>
    </location>
</feature>
<evidence type="ECO:0000256" key="1">
    <source>
        <dbReference type="SAM" id="MobiDB-lite"/>
    </source>
</evidence>
<feature type="compositionally biased region" description="Basic and acidic residues" evidence="1">
    <location>
        <begin position="149"/>
        <end position="160"/>
    </location>
</feature>
<feature type="compositionally biased region" description="Basic and acidic residues" evidence="1">
    <location>
        <begin position="181"/>
        <end position="201"/>
    </location>
</feature>
<feature type="compositionally biased region" description="Low complexity" evidence="1">
    <location>
        <begin position="138"/>
        <end position="148"/>
    </location>
</feature>
<evidence type="ECO:0000259" key="2">
    <source>
        <dbReference type="Pfam" id="PF18970"/>
    </source>
</evidence>
<feature type="compositionally biased region" description="Acidic residues" evidence="1">
    <location>
        <begin position="161"/>
        <end position="170"/>
    </location>
</feature>
<comment type="caution">
    <text evidence="3">The sequence shown here is derived from an EMBL/GenBank/DDBJ whole genome shotgun (WGS) entry which is preliminary data.</text>
</comment>
<evidence type="ECO:0000313" key="4">
    <source>
        <dbReference type="Proteomes" id="UP001501447"/>
    </source>
</evidence>
<sequence length="223" mass="23160">MTGHTGDRLGGGAEDQRDAEDQRGAGDARAAGDAVSTDDAAELGEGPVEGVEPGERVERGPWTPPVEMDPPPLAQGAESEGPDTSFLTSVAEDASAWTGPSDPGGDPEDEGIPDLQDGSPEQERASDPQQQPVPGDSPTAPTLAAPTPEELREGESLDERLAEEEPEETVADAVSGPPEEGAGRLHEDVEPMPPRRQDVYAREAGAGGGLSAEEEAIREVEEE</sequence>
<feature type="compositionally biased region" description="Basic and acidic residues" evidence="1">
    <location>
        <begin position="14"/>
        <end position="26"/>
    </location>
</feature>
<dbReference type="EMBL" id="BAAARJ010000008">
    <property type="protein sequence ID" value="GAA2612646.1"/>
    <property type="molecule type" value="Genomic_DNA"/>
</dbReference>
<feature type="compositionally biased region" description="Pro residues" evidence="1">
    <location>
        <begin position="62"/>
        <end position="73"/>
    </location>
</feature>
<protein>
    <recommendedName>
        <fullName evidence="2">DUF5709 domain-containing protein</fullName>
    </recommendedName>
</protein>
<dbReference type="RefSeq" id="WP_344565767.1">
    <property type="nucleotide sequence ID" value="NZ_BAAARJ010000008.1"/>
</dbReference>
<keyword evidence="4" id="KW-1185">Reference proteome</keyword>
<evidence type="ECO:0000313" key="3">
    <source>
        <dbReference type="EMBL" id="GAA2612646.1"/>
    </source>
</evidence>
<organism evidence="3 4">
    <name type="scientific">Streptomyces axinellae</name>
    <dbReference type="NCBI Taxonomy" id="552788"/>
    <lineage>
        <taxon>Bacteria</taxon>
        <taxon>Bacillati</taxon>
        <taxon>Actinomycetota</taxon>
        <taxon>Actinomycetes</taxon>
        <taxon>Kitasatosporales</taxon>
        <taxon>Streptomycetaceae</taxon>
        <taxon>Streptomyces</taxon>
    </lineage>
</organism>
<accession>A0ABN3Q1V4</accession>
<dbReference type="InterPro" id="IPR043763">
    <property type="entry name" value="DUF5709"/>
</dbReference>
<dbReference type="Pfam" id="PF18970">
    <property type="entry name" value="DUF5709"/>
    <property type="match status" value="1"/>
</dbReference>
<dbReference type="Proteomes" id="UP001501447">
    <property type="component" value="Unassembled WGS sequence"/>
</dbReference>
<reference evidence="3 4" key="1">
    <citation type="journal article" date="2019" name="Int. J. Syst. Evol. Microbiol.">
        <title>The Global Catalogue of Microorganisms (GCM) 10K type strain sequencing project: providing services to taxonomists for standard genome sequencing and annotation.</title>
        <authorList>
            <consortium name="The Broad Institute Genomics Platform"/>
            <consortium name="The Broad Institute Genome Sequencing Center for Infectious Disease"/>
            <person name="Wu L."/>
            <person name="Ma J."/>
        </authorList>
    </citation>
    <scope>NUCLEOTIDE SEQUENCE [LARGE SCALE GENOMIC DNA]</scope>
    <source>
        <strain evidence="3 4">JCM 16373</strain>
    </source>
</reference>
<feature type="region of interest" description="Disordered" evidence="1">
    <location>
        <begin position="1"/>
        <end position="223"/>
    </location>
</feature>
<proteinExistence type="predicted"/>
<name>A0ABN3Q1V4_9ACTN</name>